<proteinExistence type="predicted"/>
<gene>
    <name evidence="2" type="ORF">S01H1_23474</name>
</gene>
<dbReference type="Pfam" id="PF02810">
    <property type="entry name" value="SEC-C"/>
    <property type="match status" value="1"/>
</dbReference>
<feature type="non-terminal residue" evidence="2">
    <location>
        <position position="1"/>
    </location>
</feature>
<accession>X0VBK1</accession>
<comment type="caution">
    <text evidence="2">The sequence shown here is derived from an EMBL/GenBank/DDBJ whole genome shotgun (WGS) entry which is preliminary data.</text>
</comment>
<dbReference type="EMBL" id="BARS01013568">
    <property type="protein sequence ID" value="GAF97960.1"/>
    <property type="molecule type" value="Genomic_DNA"/>
</dbReference>
<feature type="region of interest" description="Disordered" evidence="1">
    <location>
        <begin position="1"/>
        <end position="53"/>
    </location>
</feature>
<dbReference type="SUPFAM" id="SSF103642">
    <property type="entry name" value="Sec-C motif"/>
    <property type="match status" value="1"/>
</dbReference>
<dbReference type="PANTHER" id="PTHR33747:SF1">
    <property type="entry name" value="ADENYLATE CYCLASE-ASSOCIATED CAP C-TERMINAL DOMAIN-CONTAINING PROTEIN"/>
    <property type="match status" value="1"/>
</dbReference>
<evidence type="ECO:0000256" key="1">
    <source>
        <dbReference type="SAM" id="MobiDB-lite"/>
    </source>
</evidence>
<sequence>SSTQHDEVTQFSMAERQRAAATAPQGEIKVKQIKHTQPKVGRNQPCPCGSGKKYKKCCGKNL</sequence>
<dbReference type="AlphaFoldDB" id="X0VBK1"/>
<name>X0VBK1_9ZZZZ</name>
<protein>
    <recommendedName>
        <fullName evidence="3">Preprotein translocase subunit SecA</fullName>
    </recommendedName>
</protein>
<evidence type="ECO:0000313" key="2">
    <source>
        <dbReference type="EMBL" id="GAF97960.1"/>
    </source>
</evidence>
<dbReference type="Gene3D" id="3.10.450.50">
    <property type="match status" value="1"/>
</dbReference>
<evidence type="ECO:0008006" key="3">
    <source>
        <dbReference type="Google" id="ProtNLM"/>
    </source>
</evidence>
<dbReference type="PANTHER" id="PTHR33747">
    <property type="entry name" value="UPF0225 PROTEIN SCO1677"/>
    <property type="match status" value="1"/>
</dbReference>
<dbReference type="InterPro" id="IPR004027">
    <property type="entry name" value="SEC_C_motif"/>
</dbReference>
<reference evidence="2" key="1">
    <citation type="journal article" date="2014" name="Front. Microbiol.">
        <title>High frequency of phylogenetically diverse reductive dehalogenase-homologous genes in deep subseafloor sedimentary metagenomes.</title>
        <authorList>
            <person name="Kawai M."/>
            <person name="Futagami T."/>
            <person name="Toyoda A."/>
            <person name="Takaki Y."/>
            <person name="Nishi S."/>
            <person name="Hori S."/>
            <person name="Arai W."/>
            <person name="Tsubouchi T."/>
            <person name="Morono Y."/>
            <person name="Uchiyama I."/>
            <person name="Ito T."/>
            <person name="Fujiyama A."/>
            <person name="Inagaki F."/>
            <person name="Takami H."/>
        </authorList>
    </citation>
    <scope>NUCLEOTIDE SEQUENCE</scope>
    <source>
        <strain evidence="2">Expedition CK06-06</strain>
    </source>
</reference>
<organism evidence="2">
    <name type="scientific">marine sediment metagenome</name>
    <dbReference type="NCBI Taxonomy" id="412755"/>
    <lineage>
        <taxon>unclassified sequences</taxon>
        <taxon>metagenomes</taxon>
        <taxon>ecological metagenomes</taxon>
    </lineage>
</organism>